<dbReference type="SUPFAM" id="SSF48452">
    <property type="entry name" value="TPR-like"/>
    <property type="match status" value="1"/>
</dbReference>
<dbReference type="PANTHER" id="PTHR47691">
    <property type="entry name" value="REGULATOR-RELATED"/>
    <property type="match status" value="1"/>
</dbReference>
<dbReference type="InterPro" id="IPR011990">
    <property type="entry name" value="TPR-like_helical_dom_sf"/>
</dbReference>
<comment type="caution">
    <text evidence="1">The sequence shown here is derived from an EMBL/GenBank/DDBJ whole genome shotgun (WGS) entry which is preliminary data.</text>
</comment>
<dbReference type="InterPro" id="IPR019734">
    <property type="entry name" value="TPR_rpt"/>
</dbReference>
<dbReference type="InterPro" id="IPR027417">
    <property type="entry name" value="P-loop_NTPase"/>
</dbReference>
<gene>
    <name evidence="1" type="ORF">B0H16DRAFT_1578243</name>
</gene>
<protein>
    <recommendedName>
        <fullName evidence="3">TPR-like protein</fullName>
    </recommendedName>
</protein>
<accession>A0AAD7I4S9</accession>
<dbReference type="SUPFAM" id="SSF52540">
    <property type="entry name" value="P-loop containing nucleoside triphosphate hydrolases"/>
    <property type="match status" value="1"/>
</dbReference>
<dbReference type="EMBL" id="JARKIB010000134">
    <property type="protein sequence ID" value="KAJ7734093.1"/>
    <property type="molecule type" value="Genomic_DNA"/>
</dbReference>
<dbReference type="AlphaFoldDB" id="A0AAD7I4S9"/>
<proteinExistence type="predicted"/>
<dbReference type="PANTHER" id="PTHR47691:SF3">
    <property type="entry name" value="HTH-TYPE TRANSCRIPTIONAL REGULATOR RV0890C-RELATED"/>
    <property type="match status" value="1"/>
</dbReference>
<evidence type="ECO:0000313" key="2">
    <source>
        <dbReference type="Proteomes" id="UP001215598"/>
    </source>
</evidence>
<sequence>MPTLRPSKTVVSLRFFSGKAKRANYSTDCKAGLQQGLDFFQVMNLSLANDIGQIQRDVERRHQEVMQMLESLSETDGASSVNRVFSTAQSSVNSISMLPSEPKIFHGRETELSDILALFRQGTPRIAILGAGGMGKTSLARAVLHSTEITDKYQQQRFFATKIELAATIGAHLGLKPGKDLTLPVINHLSSSPPTLLVLDNLETLIEEFLSLLTGVEHLALLITMRGVERPAKIQWTRPFIPALKPLSQEAARQMFIDVADETHDLIQMDQILLLANNIPLAIDLLAHAVESDGCATVLARWEEEKTSVISKGNDRKSNLDLSISLSLSSPPILPDGLPMSSCCKASFRWTISSAARRPMNGNESEPWCPFGSTWSNFTHPACILFGLSCTTSRNLVLSIYGTCDLNRFTLAIGRKKIALMDEINGVLPQPCDHRLEAHFIGQIITYVEIRNLIEEGLQHLEYFDDPDLKCKFYSNLAAYELEYIGDGSKAANYAQTGLEFAISSGMADRQSSLLLTLAWTKWRIGDYRQSRTLASEARRLAGLCADLFNEAQALHLEASCLRLWGNYKESITLCNQALELSALCGTSGGSLDRLIWNSLAETHRHKSEYLDAREMNNRILQASSDEDQLSYGVALINIAEIDIRIGAPAASVQKEVDAVISIFTTLHSEEGIAMCTSIMGDLRLREGHLLEAKALFQRSIASSWGRGTEILGHCLERLGDAVRWDDGSRMPNMTIIFLVHSLKLNEKLPIHKALQFLGDVFLAEGSEETARSLFTIALEGFRYMDVHEGKAECLLRLGNISYGHQDFSRALELWGDAKQLFERLSRGDEITYIDGRMDGAATQLLQQDAVAPEVVISQAPGLRVRVEW</sequence>
<reference evidence="1" key="1">
    <citation type="submission" date="2023-03" db="EMBL/GenBank/DDBJ databases">
        <title>Massive genome expansion in bonnet fungi (Mycena s.s.) driven by repeated elements and novel gene families across ecological guilds.</title>
        <authorList>
            <consortium name="Lawrence Berkeley National Laboratory"/>
            <person name="Harder C.B."/>
            <person name="Miyauchi S."/>
            <person name="Viragh M."/>
            <person name="Kuo A."/>
            <person name="Thoen E."/>
            <person name="Andreopoulos B."/>
            <person name="Lu D."/>
            <person name="Skrede I."/>
            <person name="Drula E."/>
            <person name="Henrissat B."/>
            <person name="Morin E."/>
            <person name="Kohler A."/>
            <person name="Barry K."/>
            <person name="LaButti K."/>
            <person name="Morin E."/>
            <person name="Salamov A."/>
            <person name="Lipzen A."/>
            <person name="Mereny Z."/>
            <person name="Hegedus B."/>
            <person name="Baldrian P."/>
            <person name="Stursova M."/>
            <person name="Weitz H."/>
            <person name="Taylor A."/>
            <person name="Grigoriev I.V."/>
            <person name="Nagy L.G."/>
            <person name="Martin F."/>
            <person name="Kauserud H."/>
        </authorList>
    </citation>
    <scope>NUCLEOTIDE SEQUENCE</scope>
    <source>
        <strain evidence="1">CBHHK182m</strain>
    </source>
</reference>
<organism evidence="1 2">
    <name type="scientific">Mycena metata</name>
    <dbReference type="NCBI Taxonomy" id="1033252"/>
    <lineage>
        <taxon>Eukaryota</taxon>
        <taxon>Fungi</taxon>
        <taxon>Dikarya</taxon>
        <taxon>Basidiomycota</taxon>
        <taxon>Agaricomycotina</taxon>
        <taxon>Agaricomycetes</taxon>
        <taxon>Agaricomycetidae</taxon>
        <taxon>Agaricales</taxon>
        <taxon>Marasmiineae</taxon>
        <taxon>Mycenaceae</taxon>
        <taxon>Mycena</taxon>
    </lineage>
</organism>
<evidence type="ECO:0000313" key="1">
    <source>
        <dbReference type="EMBL" id="KAJ7734093.1"/>
    </source>
</evidence>
<dbReference type="SMART" id="SM00028">
    <property type="entry name" value="TPR"/>
    <property type="match status" value="3"/>
</dbReference>
<dbReference type="Gene3D" id="1.25.40.10">
    <property type="entry name" value="Tetratricopeptide repeat domain"/>
    <property type="match status" value="2"/>
</dbReference>
<evidence type="ECO:0008006" key="3">
    <source>
        <dbReference type="Google" id="ProtNLM"/>
    </source>
</evidence>
<dbReference type="Proteomes" id="UP001215598">
    <property type="component" value="Unassembled WGS sequence"/>
</dbReference>
<dbReference type="Gene3D" id="3.40.50.300">
    <property type="entry name" value="P-loop containing nucleotide triphosphate hydrolases"/>
    <property type="match status" value="1"/>
</dbReference>
<keyword evidence="2" id="KW-1185">Reference proteome</keyword>
<dbReference type="PRINTS" id="PR00364">
    <property type="entry name" value="DISEASERSIST"/>
</dbReference>
<name>A0AAD7I4S9_9AGAR</name>